<keyword evidence="2 6" id="KW-0645">Protease</keyword>
<comment type="similarity">
    <text evidence="1">Belongs to the peptidase S1C family.</text>
</comment>
<dbReference type="Proteomes" id="UP000239872">
    <property type="component" value="Unassembled WGS sequence"/>
</dbReference>
<dbReference type="PRINTS" id="PR00834">
    <property type="entry name" value="PROTEASES2C"/>
</dbReference>
<dbReference type="SUPFAM" id="SSF50494">
    <property type="entry name" value="Trypsin-like serine proteases"/>
    <property type="match status" value="1"/>
</dbReference>
<dbReference type="Gene3D" id="2.30.42.10">
    <property type="match status" value="2"/>
</dbReference>
<dbReference type="Pfam" id="PF13180">
    <property type="entry name" value="PDZ_2"/>
    <property type="match status" value="1"/>
</dbReference>
<dbReference type="InterPro" id="IPR025926">
    <property type="entry name" value="PDZ-like_dom"/>
</dbReference>
<dbReference type="InterPro" id="IPR009003">
    <property type="entry name" value="Peptidase_S1_PA"/>
</dbReference>
<dbReference type="EMBL" id="PPSL01000004">
    <property type="protein sequence ID" value="PQJ09910.1"/>
    <property type="molecule type" value="Genomic_DNA"/>
</dbReference>
<evidence type="ECO:0000313" key="6">
    <source>
        <dbReference type="EMBL" id="PQJ09910.1"/>
    </source>
</evidence>
<dbReference type="OrthoDB" id="9758917at2"/>
<gene>
    <name evidence="6" type="ORF">CJD36_014490</name>
</gene>
<keyword evidence="4" id="KW-0732">Signal</keyword>
<dbReference type="RefSeq" id="WP_105039919.1">
    <property type="nucleotide sequence ID" value="NZ_PPSL01000004.1"/>
</dbReference>
<accession>A0A2S7SSM5</accession>
<reference evidence="6 7" key="1">
    <citation type="submission" date="2018-01" db="EMBL/GenBank/DDBJ databases">
        <title>A novel member of the phylum Bacteroidetes isolated from glacier ice.</title>
        <authorList>
            <person name="Liu Q."/>
            <person name="Xin Y.-H."/>
        </authorList>
    </citation>
    <scope>NUCLEOTIDE SEQUENCE [LARGE SCALE GENOMIC DNA]</scope>
    <source>
        <strain evidence="6 7">RB1R16</strain>
    </source>
</reference>
<organism evidence="6 7">
    <name type="scientific">Flavipsychrobacter stenotrophus</name>
    <dbReference type="NCBI Taxonomy" id="2077091"/>
    <lineage>
        <taxon>Bacteria</taxon>
        <taxon>Pseudomonadati</taxon>
        <taxon>Bacteroidota</taxon>
        <taxon>Chitinophagia</taxon>
        <taxon>Chitinophagales</taxon>
        <taxon>Chitinophagaceae</taxon>
        <taxon>Flavipsychrobacter</taxon>
    </lineage>
</organism>
<protein>
    <submittedName>
        <fullName evidence="6">Serine protease</fullName>
    </submittedName>
</protein>
<dbReference type="InterPro" id="IPR036034">
    <property type="entry name" value="PDZ_sf"/>
</dbReference>
<proteinExistence type="inferred from homology"/>
<dbReference type="PANTHER" id="PTHR22939">
    <property type="entry name" value="SERINE PROTEASE FAMILY S1C HTRA-RELATED"/>
    <property type="match status" value="1"/>
</dbReference>
<dbReference type="Pfam" id="PF12812">
    <property type="entry name" value="PDZ_1"/>
    <property type="match status" value="1"/>
</dbReference>
<dbReference type="Pfam" id="PF13365">
    <property type="entry name" value="Trypsin_2"/>
    <property type="match status" value="1"/>
</dbReference>
<feature type="domain" description="PDZ" evidence="5">
    <location>
        <begin position="295"/>
        <end position="377"/>
    </location>
</feature>
<feature type="chain" id="PRO_5015778534" evidence="4">
    <location>
        <begin position="24"/>
        <end position="489"/>
    </location>
</feature>
<evidence type="ECO:0000256" key="4">
    <source>
        <dbReference type="SAM" id="SignalP"/>
    </source>
</evidence>
<dbReference type="AlphaFoldDB" id="A0A2S7SSM5"/>
<dbReference type="GO" id="GO:0004252">
    <property type="term" value="F:serine-type endopeptidase activity"/>
    <property type="evidence" value="ECO:0007669"/>
    <property type="project" value="InterPro"/>
</dbReference>
<evidence type="ECO:0000256" key="1">
    <source>
        <dbReference type="ARBA" id="ARBA00010541"/>
    </source>
</evidence>
<sequence>MKTKLFPVILTAAFTSVMTFFVAAHFQRNVPFLTQGPDHTLPVNYTSYTSTGNTAAINAGVNFEAAAAASVKAVVHVKTTTKARTVVDNNANDIYSQLFGPRQYYIPSQVESGSGVVISPDGYIVTNNHVVANGDEVAVTFNDRYTTKAKVVAKDPSTDIAILKVDGEKNLPYMELGNSDNVRLGQWVLAVGYPLSLDATVTAGIVSAKGRSLGINKQQSESAIESFIQTDAAVNPGNSGGALVNTAGQLIGINSAIASPTGSYAGYSYAIPVNIVRKVANDLMKFGAVQRAYMGIEYLDNKTATPEQLKSLGLDRNEGIYIRNVYAGSGAANAGLVKGDLITQVNGQNVSNQPQLQEQIARYTPGDDVVVTFLRDGKPMTATVKLNKATVPTNVLGATFRALTATERQQYGIDGGVVVTDIGKGSLAKTQMHKGFVITNINDAPVASVTDVEQIVSNNKVLQFSGFQPGYQGRYYYNLNNANATGGQQ</sequence>
<keyword evidence="7" id="KW-1185">Reference proteome</keyword>
<feature type="signal peptide" evidence="4">
    <location>
        <begin position="1"/>
        <end position="23"/>
    </location>
</feature>
<dbReference type="SMART" id="SM00228">
    <property type="entry name" value="PDZ"/>
    <property type="match status" value="2"/>
</dbReference>
<dbReference type="InterPro" id="IPR001478">
    <property type="entry name" value="PDZ"/>
</dbReference>
<dbReference type="PROSITE" id="PS50106">
    <property type="entry name" value="PDZ"/>
    <property type="match status" value="1"/>
</dbReference>
<dbReference type="InterPro" id="IPR001940">
    <property type="entry name" value="Peptidase_S1C"/>
</dbReference>
<dbReference type="PANTHER" id="PTHR22939:SF129">
    <property type="entry name" value="SERINE PROTEASE HTRA2, MITOCHONDRIAL"/>
    <property type="match status" value="1"/>
</dbReference>
<keyword evidence="3" id="KW-0378">Hydrolase</keyword>
<dbReference type="CDD" id="cd06779">
    <property type="entry name" value="cpPDZ_Deg_HtrA-like"/>
    <property type="match status" value="1"/>
</dbReference>
<evidence type="ECO:0000259" key="5">
    <source>
        <dbReference type="PROSITE" id="PS50106"/>
    </source>
</evidence>
<evidence type="ECO:0000256" key="2">
    <source>
        <dbReference type="ARBA" id="ARBA00022670"/>
    </source>
</evidence>
<evidence type="ECO:0000256" key="3">
    <source>
        <dbReference type="ARBA" id="ARBA00022801"/>
    </source>
</evidence>
<name>A0A2S7SSM5_9BACT</name>
<evidence type="ECO:0000313" key="7">
    <source>
        <dbReference type="Proteomes" id="UP000239872"/>
    </source>
</evidence>
<dbReference type="SUPFAM" id="SSF50156">
    <property type="entry name" value="PDZ domain-like"/>
    <property type="match status" value="2"/>
</dbReference>
<comment type="caution">
    <text evidence="6">The sequence shown here is derived from an EMBL/GenBank/DDBJ whole genome shotgun (WGS) entry which is preliminary data.</text>
</comment>
<dbReference type="GO" id="GO:0006508">
    <property type="term" value="P:proteolysis"/>
    <property type="evidence" value="ECO:0007669"/>
    <property type="project" value="UniProtKB-KW"/>
</dbReference>
<dbReference type="Gene3D" id="2.40.10.120">
    <property type="match status" value="1"/>
</dbReference>